<reference evidence="2" key="2">
    <citation type="submission" date="2017-11" db="EMBL/GenBank/DDBJ databases">
        <title>Coralsnake Venomics: Analyses of Venom Gland Transcriptomes and Proteomes of Six Brazilian Taxa.</title>
        <authorList>
            <person name="Aird S.D."/>
            <person name="Jorge da Silva N."/>
            <person name="Qiu L."/>
            <person name="Villar-Briones A."/>
            <person name="Aparecida-Saddi V."/>
            <person name="Campos-Telles M.P."/>
            <person name="Grau M."/>
            <person name="Mikheyev A.S."/>
        </authorList>
    </citation>
    <scope>NUCLEOTIDE SEQUENCE</scope>
    <source>
        <tissue evidence="2">Venom_gland</tissue>
    </source>
</reference>
<accession>A0A2D4FR08</accession>
<evidence type="ECO:0000256" key="1">
    <source>
        <dbReference type="SAM" id="Phobius"/>
    </source>
</evidence>
<organism evidence="2">
    <name type="scientific">Micrurus corallinus</name>
    <name type="common">Brazilian coral snake</name>
    <dbReference type="NCBI Taxonomy" id="54390"/>
    <lineage>
        <taxon>Eukaryota</taxon>
        <taxon>Metazoa</taxon>
        <taxon>Chordata</taxon>
        <taxon>Craniata</taxon>
        <taxon>Vertebrata</taxon>
        <taxon>Euteleostomi</taxon>
        <taxon>Lepidosauria</taxon>
        <taxon>Squamata</taxon>
        <taxon>Bifurcata</taxon>
        <taxon>Unidentata</taxon>
        <taxon>Episquamata</taxon>
        <taxon>Toxicofera</taxon>
        <taxon>Serpentes</taxon>
        <taxon>Colubroidea</taxon>
        <taxon>Elapidae</taxon>
        <taxon>Elapinae</taxon>
        <taxon>Micrurus</taxon>
    </lineage>
</organism>
<keyword evidence="1" id="KW-0812">Transmembrane</keyword>
<sequence>MFPDSTVTATLEARNRLPCWVGMKLKPYLKKKLSWQECVCDIRLVTQRELRMDPGAYTHSCFGHWLISVWGFAALLSKTTNRCRVIVHKSKKSKKKSLAIWKCLFSQICTESLCLKMLGADFWK</sequence>
<proteinExistence type="predicted"/>
<protein>
    <submittedName>
        <fullName evidence="2">Uncharacterized protein</fullName>
    </submittedName>
</protein>
<dbReference type="AlphaFoldDB" id="A0A2D4FR08"/>
<evidence type="ECO:0000313" key="2">
    <source>
        <dbReference type="EMBL" id="LAA49915.1"/>
    </source>
</evidence>
<feature type="transmembrane region" description="Helical" evidence="1">
    <location>
        <begin position="98"/>
        <end position="118"/>
    </location>
</feature>
<name>A0A2D4FR08_MICCO</name>
<keyword evidence="1" id="KW-1133">Transmembrane helix</keyword>
<reference evidence="2" key="1">
    <citation type="submission" date="2017-07" db="EMBL/GenBank/DDBJ databases">
        <authorList>
            <person name="Mikheyev A."/>
            <person name="Grau M."/>
        </authorList>
    </citation>
    <scope>NUCLEOTIDE SEQUENCE</scope>
    <source>
        <tissue evidence="2">Venom_gland</tissue>
    </source>
</reference>
<keyword evidence="1" id="KW-0472">Membrane</keyword>
<dbReference type="EMBL" id="IACJ01088795">
    <property type="protein sequence ID" value="LAA49915.1"/>
    <property type="molecule type" value="Transcribed_RNA"/>
</dbReference>
<feature type="transmembrane region" description="Helical" evidence="1">
    <location>
        <begin position="56"/>
        <end position="77"/>
    </location>
</feature>